<dbReference type="InParanoid" id="A0A5C3NTQ8"/>
<dbReference type="Proteomes" id="UP000308197">
    <property type="component" value="Unassembled WGS sequence"/>
</dbReference>
<evidence type="ECO:0000256" key="1">
    <source>
        <dbReference type="SAM" id="MobiDB-lite"/>
    </source>
</evidence>
<protein>
    <submittedName>
        <fullName evidence="2">Uncharacterized protein</fullName>
    </submittedName>
</protein>
<sequence>MRPKEKTFAERPSPLWVAWTASAFASASHIRIDGATTRQRKPRRPTRSLPNTARDTRVSEDRARGLRFGSDGHTPTGGVVSWQWHAWTRYARRRSTSIVSHCHAPDQSPASVGKVALAGAQSMSLKSSPPEKSGLRGFAPAARLATRPLASLGQDRRPLSKRPSHTDPMTQDQSSLACRSVPTSDEIARGELLLPVVVRHFFEKMLGSRVRRLPMLLQIEPFRHHRPFLQPSCGCTTVVICALLGPIP</sequence>
<feature type="region of interest" description="Disordered" evidence="1">
    <location>
        <begin position="30"/>
        <end position="72"/>
    </location>
</feature>
<evidence type="ECO:0000313" key="2">
    <source>
        <dbReference type="EMBL" id="TFK80714.1"/>
    </source>
</evidence>
<evidence type="ECO:0000313" key="3">
    <source>
        <dbReference type="Proteomes" id="UP000308197"/>
    </source>
</evidence>
<proteinExistence type="predicted"/>
<name>A0A5C3NTQ8_9APHY</name>
<organism evidence="2 3">
    <name type="scientific">Polyporus arcularius HHB13444</name>
    <dbReference type="NCBI Taxonomy" id="1314778"/>
    <lineage>
        <taxon>Eukaryota</taxon>
        <taxon>Fungi</taxon>
        <taxon>Dikarya</taxon>
        <taxon>Basidiomycota</taxon>
        <taxon>Agaricomycotina</taxon>
        <taxon>Agaricomycetes</taxon>
        <taxon>Polyporales</taxon>
        <taxon>Polyporaceae</taxon>
        <taxon>Polyporus</taxon>
    </lineage>
</organism>
<accession>A0A5C3NTQ8</accession>
<feature type="compositionally biased region" description="Basic and acidic residues" evidence="1">
    <location>
        <begin position="54"/>
        <end position="64"/>
    </location>
</feature>
<reference evidence="2 3" key="1">
    <citation type="journal article" date="2019" name="Nat. Ecol. Evol.">
        <title>Megaphylogeny resolves global patterns of mushroom evolution.</title>
        <authorList>
            <person name="Varga T."/>
            <person name="Krizsan K."/>
            <person name="Foldi C."/>
            <person name="Dima B."/>
            <person name="Sanchez-Garcia M."/>
            <person name="Sanchez-Ramirez S."/>
            <person name="Szollosi G.J."/>
            <person name="Szarkandi J.G."/>
            <person name="Papp V."/>
            <person name="Albert L."/>
            <person name="Andreopoulos W."/>
            <person name="Angelini C."/>
            <person name="Antonin V."/>
            <person name="Barry K.W."/>
            <person name="Bougher N.L."/>
            <person name="Buchanan P."/>
            <person name="Buyck B."/>
            <person name="Bense V."/>
            <person name="Catcheside P."/>
            <person name="Chovatia M."/>
            <person name="Cooper J."/>
            <person name="Damon W."/>
            <person name="Desjardin D."/>
            <person name="Finy P."/>
            <person name="Geml J."/>
            <person name="Haridas S."/>
            <person name="Hughes K."/>
            <person name="Justo A."/>
            <person name="Karasinski D."/>
            <person name="Kautmanova I."/>
            <person name="Kiss B."/>
            <person name="Kocsube S."/>
            <person name="Kotiranta H."/>
            <person name="LaButti K.M."/>
            <person name="Lechner B.E."/>
            <person name="Liimatainen K."/>
            <person name="Lipzen A."/>
            <person name="Lukacs Z."/>
            <person name="Mihaltcheva S."/>
            <person name="Morgado L.N."/>
            <person name="Niskanen T."/>
            <person name="Noordeloos M.E."/>
            <person name="Ohm R.A."/>
            <person name="Ortiz-Santana B."/>
            <person name="Ovrebo C."/>
            <person name="Racz N."/>
            <person name="Riley R."/>
            <person name="Savchenko A."/>
            <person name="Shiryaev A."/>
            <person name="Soop K."/>
            <person name="Spirin V."/>
            <person name="Szebenyi C."/>
            <person name="Tomsovsky M."/>
            <person name="Tulloss R.E."/>
            <person name="Uehling J."/>
            <person name="Grigoriev I.V."/>
            <person name="Vagvolgyi C."/>
            <person name="Papp T."/>
            <person name="Martin F.M."/>
            <person name="Miettinen O."/>
            <person name="Hibbett D.S."/>
            <person name="Nagy L.G."/>
        </authorList>
    </citation>
    <scope>NUCLEOTIDE SEQUENCE [LARGE SCALE GENOMIC DNA]</scope>
    <source>
        <strain evidence="2 3">HHB13444</strain>
    </source>
</reference>
<dbReference type="EMBL" id="ML211720">
    <property type="protein sequence ID" value="TFK80714.1"/>
    <property type="molecule type" value="Genomic_DNA"/>
</dbReference>
<feature type="compositionally biased region" description="Polar residues" evidence="1">
    <location>
        <begin position="167"/>
        <end position="179"/>
    </location>
</feature>
<keyword evidence="3" id="KW-1185">Reference proteome</keyword>
<feature type="region of interest" description="Disordered" evidence="1">
    <location>
        <begin position="147"/>
        <end position="179"/>
    </location>
</feature>
<dbReference type="AlphaFoldDB" id="A0A5C3NTQ8"/>
<gene>
    <name evidence="2" type="ORF">K466DRAFT_591698</name>
</gene>